<dbReference type="STRING" id="71784.A0A1Y2BE89"/>
<dbReference type="Pfam" id="PF00781">
    <property type="entry name" value="DAGK_cat"/>
    <property type="match status" value="1"/>
</dbReference>
<dbReference type="PANTHER" id="PTHR12358:SF105">
    <property type="entry name" value="DAGKC DOMAIN-CONTAINING PROTEIN"/>
    <property type="match status" value="1"/>
</dbReference>
<keyword evidence="2" id="KW-0418">Kinase</keyword>
<dbReference type="InterPro" id="IPR017438">
    <property type="entry name" value="ATP-NAD_kinase_N"/>
</dbReference>
<dbReference type="InterPro" id="IPR001206">
    <property type="entry name" value="Diacylglycerol_kinase_cat_dom"/>
</dbReference>
<keyword evidence="3" id="KW-1185">Reference proteome</keyword>
<evidence type="ECO:0000313" key="3">
    <source>
        <dbReference type="Proteomes" id="UP000193986"/>
    </source>
</evidence>
<dbReference type="Gene3D" id="3.40.50.10330">
    <property type="entry name" value="Probable inorganic polyphosphate/atp-NAD kinase, domain 1"/>
    <property type="match status" value="1"/>
</dbReference>
<accession>A0A1Y2BE89</accession>
<proteinExistence type="predicted"/>
<organism evidence="2 3">
    <name type="scientific">Naematelia encephala</name>
    <dbReference type="NCBI Taxonomy" id="71784"/>
    <lineage>
        <taxon>Eukaryota</taxon>
        <taxon>Fungi</taxon>
        <taxon>Dikarya</taxon>
        <taxon>Basidiomycota</taxon>
        <taxon>Agaricomycotina</taxon>
        <taxon>Tremellomycetes</taxon>
        <taxon>Tremellales</taxon>
        <taxon>Naemateliaceae</taxon>
        <taxon>Naematelia</taxon>
    </lineage>
</organism>
<dbReference type="PANTHER" id="PTHR12358">
    <property type="entry name" value="SPHINGOSINE KINASE"/>
    <property type="match status" value="1"/>
</dbReference>
<name>A0A1Y2BE89_9TREE</name>
<dbReference type="InterPro" id="IPR050187">
    <property type="entry name" value="Lipid_Phosphate_FormReg"/>
</dbReference>
<protein>
    <submittedName>
        <fullName evidence="2">ATP-NAD kinase-like domain-containing protein</fullName>
    </submittedName>
</protein>
<comment type="caution">
    <text evidence="2">The sequence shown here is derived from an EMBL/GenBank/DDBJ whole genome shotgun (WGS) entry which is preliminary data.</text>
</comment>
<dbReference type="GO" id="GO:0046512">
    <property type="term" value="P:sphingosine biosynthetic process"/>
    <property type="evidence" value="ECO:0007669"/>
    <property type="project" value="TreeGrafter"/>
</dbReference>
<evidence type="ECO:0000259" key="1">
    <source>
        <dbReference type="PROSITE" id="PS50146"/>
    </source>
</evidence>
<dbReference type="GO" id="GO:0001727">
    <property type="term" value="F:lipid kinase activity"/>
    <property type="evidence" value="ECO:0007669"/>
    <property type="project" value="TreeGrafter"/>
</dbReference>
<keyword evidence="2" id="KW-0808">Transferase</keyword>
<dbReference type="SUPFAM" id="SSF111331">
    <property type="entry name" value="NAD kinase/diacylglycerol kinase-like"/>
    <property type="match status" value="1"/>
</dbReference>
<gene>
    <name evidence="2" type="ORF">BCR39DRAFT_521475</name>
</gene>
<dbReference type="EMBL" id="MCFC01000007">
    <property type="protein sequence ID" value="ORY33148.1"/>
    <property type="molecule type" value="Genomic_DNA"/>
</dbReference>
<dbReference type="InterPro" id="IPR016064">
    <property type="entry name" value="NAD/diacylglycerol_kinase_sf"/>
</dbReference>
<dbReference type="Proteomes" id="UP000193986">
    <property type="component" value="Unassembled WGS sequence"/>
</dbReference>
<dbReference type="InParanoid" id="A0A1Y2BE89"/>
<reference evidence="2 3" key="1">
    <citation type="submission" date="2016-07" db="EMBL/GenBank/DDBJ databases">
        <title>Pervasive Adenine N6-methylation of Active Genes in Fungi.</title>
        <authorList>
            <consortium name="DOE Joint Genome Institute"/>
            <person name="Mondo S.J."/>
            <person name="Dannebaum R.O."/>
            <person name="Kuo R.C."/>
            <person name="Labutti K."/>
            <person name="Haridas S."/>
            <person name="Kuo A."/>
            <person name="Salamov A."/>
            <person name="Ahrendt S.R."/>
            <person name="Lipzen A."/>
            <person name="Sullivan W."/>
            <person name="Andreopoulos W.B."/>
            <person name="Clum A."/>
            <person name="Lindquist E."/>
            <person name="Daum C."/>
            <person name="Ramamoorthy G.K."/>
            <person name="Gryganskyi A."/>
            <person name="Culley D."/>
            <person name="Magnuson J.K."/>
            <person name="James T.Y."/>
            <person name="O'Malley M.A."/>
            <person name="Stajich J.E."/>
            <person name="Spatafora J.W."/>
            <person name="Visel A."/>
            <person name="Grigoriev I.V."/>
        </authorList>
    </citation>
    <scope>NUCLEOTIDE SEQUENCE [LARGE SCALE GENOMIC DNA]</scope>
    <source>
        <strain evidence="2 3">68-887.2</strain>
    </source>
</reference>
<dbReference type="GO" id="GO:0005737">
    <property type="term" value="C:cytoplasm"/>
    <property type="evidence" value="ECO:0007669"/>
    <property type="project" value="TreeGrafter"/>
</dbReference>
<dbReference type="PROSITE" id="PS50146">
    <property type="entry name" value="DAGK"/>
    <property type="match status" value="1"/>
</dbReference>
<evidence type="ECO:0000313" key="2">
    <source>
        <dbReference type="EMBL" id="ORY33148.1"/>
    </source>
</evidence>
<dbReference type="GO" id="GO:0016020">
    <property type="term" value="C:membrane"/>
    <property type="evidence" value="ECO:0007669"/>
    <property type="project" value="TreeGrafter"/>
</dbReference>
<dbReference type="OrthoDB" id="336240at2759"/>
<dbReference type="AlphaFoldDB" id="A0A1Y2BE89"/>
<sequence length="419" mass="45338">MPEVYHLIVNPAAGHGKAPEFVQNHVVPLLHHLGIAFELHETKGVRDAGRIGAEILTTTSFPVKVVIAGGDGTAHEMIEGVLKAERDKKDQALGRWELVILPLGTANALFSSLFPQPPEPPSEPSSLVSYLSDTGPDVLYQLSSLLASLKSTTPARRLPITLTSLESPISPPTEPIQSHIVLSTALHAAILSDSEALRSSYPGLERFKIAADQNLGVFFKADVRLIPPHSGKIKQYDPSVGNWVDPFTFGEDTLSGPFAYFLSTTTTPRLEPSFVISPLLATLPPNPSDPPTMDIIVLRPLRDPAVRSALASRGDEAASETWKSRIRQVMGWAYKGGGHVDLTYPAHRGETEVKGGGEVVVETFRCGGFEWVPTDAEHEPSHIVCADGSLHTIERNGKATVQVMDPGHDNSDDGFWVWA</sequence>
<feature type="domain" description="DAGKc" evidence="1">
    <location>
        <begin position="1"/>
        <end position="123"/>
    </location>
</feature>